<proteinExistence type="predicted"/>
<dbReference type="Proteomes" id="UP000252519">
    <property type="component" value="Unassembled WGS sequence"/>
</dbReference>
<name>A0A368H5H9_ANCCA</name>
<dbReference type="InterPro" id="IPR050951">
    <property type="entry name" value="Retrovirus_Pol_polyprotein"/>
</dbReference>
<dbReference type="Pfam" id="PF23309">
    <property type="entry name" value="DUF7083"/>
    <property type="match status" value="1"/>
</dbReference>
<keyword evidence="4" id="KW-1185">Reference proteome</keyword>
<evidence type="ECO:0000259" key="2">
    <source>
        <dbReference type="Pfam" id="PF23309"/>
    </source>
</evidence>
<evidence type="ECO:0000313" key="3">
    <source>
        <dbReference type="EMBL" id="RCN50525.1"/>
    </source>
</evidence>
<protein>
    <recommendedName>
        <fullName evidence="2">DUF7083 domain-containing protein</fullName>
    </recommendedName>
</protein>
<organism evidence="3 4">
    <name type="scientific">Ancylostoma caninum</name>
    <name type="common">Dog hookworm</name>
    <dbReference type="NCBI Taxonomy" id="29170"/>
    <lineage>
        <taxon>Eukaryota</taxon>
        <taxon>Metazoa</taxon>
        <taxon>Ecdysozoa</taxon>
        <taxon>Nematoda</taxon>
        <taxon>Chromadorea</taxon>
        <taxon>Rhabditida</taxon>
        <taxon>Rhabditina</taxon>
        <taxon>Rhabditomorpha</taxon>
        <taxon>Strongyloidea</taxon>
        <taxon>Ancylostomatidae</taxon>
        <taxon>Ancylostomatinae</taxon>
        <taxon>Ancylostoma</taxon>
    </lineage>
</organism>
<gene>
    <name evidence="3" type="ORF">ANCCAN_03379</name>
</gene>
<dbReference type="PANTHER" id="PTHR37984:SF5">
    <property type="entry name" value="PROTEIN NYNRIN-LIKE"/>
    <property type="match status" value="1"/>
</dbReference>
<reference evidence="3 4" key="1">
    <citation type="submission" date="2014-10" db="EMBL/GenBank/DDBJ databases">
        <title>Draft genome of the hookworm Ancylostoma caninum.</title>
        <authorList>
            <person name="Mitreva M."/>
        </authorList>
    </citation>
    <scope>NUCLEOTIDE SEQUENCE [LARGE SCALE GENOMIC DNA]</scope>
    <source>
        <strain evidence="3 4">Baltimore</strain>
    </source>
</reference>
<sequence>MISEEQFQRLLAALTHSTPATDSTKKFETLAGRIVQFCYDPEADLTFEAWYRRHADIFRVDARSLDEATRTPQEVKFDDAISTLKDLFGPQQSLFSTRYTCLKLTKDPKDDFAIYAGRVNRECAKFKIPECSENQFKCLIFVCGLQSREDAFIRLKLLDKIESDPNCTIQILAEERKRLLNLRHDTKMIENGTPAVHSMKQFLPSRQGQQEVNFKTGTQATHLEIPPRLPPSACWFCGEMHFIKDCPYRHHKCSRCRTIAHKEGYCNLSKRRSKRQRPSRPNGRSTRETVDSASELTVINKETWQLMGEPALRPPSLIAHSASGGRIQLLGQRQCTYNFPRLMPQPKEISTWPTLRQTYLEQNGSQKWESMP</sequence>
<evidence type="ECO:0000313" key="4">
    <source>
        <dbReference type="Proteomes" id="UP000252519"/>
    </source>
</evidence>
<feature type="compositionally biased region" description="Basic residues" evidence="1">
    <location>
        <begin position="269"/>
        <end position="278"/>
    </location>
</feature>
<evidence type="ECO:0000256" key="1">
    <source>
        <dbReference type="SAM" id="MobiDB-lite"/>
    </source>
</evidence>
<comment type="caution">
    <text evidence="3">The sequence shown here is derived from an EMBL/GenBank/DDBJ whole genome shotgun (WGS) entry which is preliminary data.</text>
</comment>
<dbReference type="PANTHER" id="PTHR37984">
    <property type="entry name" value="PROTEIN CBG26694"/>
    <property type="match status" value="1"/>
</dbReference>
<dbReference type="OrthoDB" id="5856985at2759"/>
<dbReference type="InterPro" id="IPR055510">
    <property type="entry name" value="DUF7083"/>
</dbReference>
<feature type="region of interest" description="Disordered" evidence="1">
    <location>
        <begin position="269"/>
        <end position="291"/>
    </location>
</feature>
<dbReference type="STRING" id="29170.A0A368H5H9"/>
<dbReference type="EMBL" id="JOJR01000022">
    <property type="protein sequence ID" value="RCN50525.1"/>
    <property type="molecule type" value="Genomic_DNA"/>
</dbReference>
<accession>A0A368H5H9</accession>
<feature type="domain" description="DUF7083" evidence="2">
    <location>
        <begin position="27"/>
        <end position="71"/>
    </location>
</feature>
<dbReference type="AlphaFoldDB" id="A0A368H5H9"/>